<dbReference type="PANTHER" id="PTHR11040:SF60">
    <property type="entry name" value="FAMILY ZINC TRANSPORTER, PUTATIVE (AFU_ORTHOLOGUE AFUA_8G04010)-RELATED"/>
    <property type="match status" value="1"/>
</dbReference>
<name>A0A2S4PWD2_9PEZI</name>
<keyword evidence="3 5" id="KW-1133">Transmembrane helix</keyword>
<evidence type="ECO:0000313" key="6">
    <source>
        <dbReference type="EMBL" id="POS86335.1"/>
    </source>
</evidence>
<dbReference type="STRING" id="225359.A0A2S4PWD2"/>
<reference evidence="6 7" key="1">
    <citation type="submission" date="2017-10" db="EMBL/GenBank/DDBJ databases">
        <title>Development of genomic resources for the powdery mildew, Erysiphe pulchra.</title>
        <authorList>
            <person name="Wadl P.A."/>
            <person name="Mack B.M."/>
            <person name="Moore G."/>
            <person name="Beltz S.B."/>
        </authorList>
    </citation>
    <scope>NUCLEOTIDE SEQUENCE [LARGE SCALE GENOMIC DNA]</scope>
    <source>
        <strain evidence="6">Cflorida</strain>
    </source>
</reference>
<evidence type="ECO:0000256" key="5">
    <source>
        <dbReference type="SAM" id="Phobius"/>
    </source>
</evidence>
<comment type="subcellular location">
    <subcellularLocation>
        <location evidence="1">Membrane</location>
        <topology evidence="1">Multi-pass membrane protein</topology>
    </subcellularLocation>
</comment>
<dbReference type="Pfam" id="PF02535">
    <property type="entry name" value="Zip"/>
    <property type="match status" value="1"/>
</dbReference>
<feature type="transmembrane region" description="Helical" evidence="5">
    <location>
        <begin position="411"/>
        <end position="428"/>
    </location>
</feature>
<sequence>MGTDQILLESYLAKKIRDNSLSGDEKFVTPKCGIGVTGNYDTLAHFYALVLILVLSTLACGLPLFSRIAFKKYGAGNLMFLSLHFGTGVLIATAFVHLLPMAFMSLTHPCLASFFSKTYTPLAGLIAMISTLTIVGLEMYLTIRGAGSSHSHEVPQSNLHLESGHNQNYSSSRRVYGENLSGNLCGQRKNSLQDIDASEGLIKTHSTFLDSPRVFSQQTSDSFESCESQVIHHHEQTESTMILSFPEVRRMDDILIDNSAMSPEDQQKRQILQCFMLEAGILFHSIFIGMALSVATGPPFLVILIAIGFHQSFEGLALGSRIAAIGFSARSAKPWLMVLAYGITTPIGQGIGIVMHNMYDPQSVAGLLMVGIMNAISSGLLLYAGLVQLLAEDFLSHQSYNLLKGMQRVKAFGCVVAGASLMAIVGVWA</sequence>
<protein>
    <recommendedName>
        <fullName evidence="8">Zinc/iron permease</fullName>
    </recommendedName>
</protein>
<dbReference type="EMBL" id="PEDP01000351">
    <property type="protein sequence ID" value="POS86335.1"/>
    <property type="molecule type" value="Genomic_DNA"/>
</dbReference>
<feature type="transmembrane region" description="Helical" evidence="5">
    <location>
        <begin position="46"/>
        <end position="66"/>
    </location>
</feature>
<keyword evidence="2 5" id="KW-0812">Transmembrane</keyword>
<feature type="transmembrane region" description="Helical" evidence="5">
    <location>
        <begin position="78"/>
        <end position="99"/>
    </location>
</feature>
<dbReference type="PANTHER" id="PTHR11040">
    <property type="entry name" value="ZINC/IRON TRANSPORTER"/>
    <property type="match status" value="1"/>
</dbReference>
<organism evidence="6 7">
    <name type="scientific">Erysiphe pulchra</name>
    <dbReference type="NCBI Taxonomy" id="225359"/>
    <lineage>
        <taxon>Eukaryota</taxon>
        <taxon>Fungi</taxon>
        <taxon>Dikarya</taxon>
        <taxon>Ascomycota</taxon>
        <taxon>Pezizomycotina</taxon>
        <taxon>Leotiomycetes</taxon>
        <taxon>Erysiphales</taxon>
        <taxon>Erysiphaceae</taxon>
        <taxon>Erysiphe</taxon>
    </lineage>
</organism>
<gene>
    <name evidence="6" type="ORF">EPUL_002148</name>
</gene>
<feature type="transmembrane region" description="Helical" evidence="5">
    <location>
        <begin position="335"/>
        <end position="355"/>
    </location>
</feature>
<dbReference type="AlphaFoldDB" id="A0A2S4PWD2"/>
<dbReference type="Proteomes" id="UP000237438">
    <property type="component" value="Unassembled WGS sequence"/>
</dbReference>
<evidence type="ECO:0000256" key="4">
    <source>
        <dbReference type="ARBA" id="ARBA00023136"/>
    </source>
</evidence>
<dbReference type="InterPro" id="IPR003689">
    <property type="entry name" value="ZIP"/>
</dbReference>
<evidence type="ECO:0000313" key="7">
    <source>
        <dbReference type="Proteomes" id="UP000237438"/>
    </source>
</evidence>
<dbReference type="GO" id="GO:0005385">
    <property type="term" value="F:zinc ion transmembrane transporter activity"/>
    <property type="evidence" value="ECO:0007669"/>
    <property type="project" value="TreeGrafter"/>
</dbReference>
<proteinExistence type="predicted"/>
<dbReference type="GO" id="GO:0005886">
    <property type="term" value="C:plasma membrane"/>
    <property type="evidence" value="ECO:0007669"/>
    <property type="project" value="TreeGrafter"/>
</dbReference>
<dbReference type="OrthoDB" id="448280at2759"/>
<evidence type="ECO:0000256" key="2">
    <source>
        <dbReference type="ARBA" id="ARBA00022692"/>
    </source>
</evidence>
<evidence type="ECO:0000256" key="1">
    <source>
        <dbReference type="ARBA" id="ARBA00004141"/>
    </source>
</evidence>
<feature type="transmembrane region" description="Helical" evidence="5">
    <location>
        <begin position="367"/>
        <end position="390"/>
    </location>
</feature>
<keyword evidence="4 5" id="KW-0472">Membrane</keyword>
<comment type="caution">
    <text evidence="6">The sequence shown here is derived from an EMBL/GenBank/DDBJ whole genome shotgun (WGS) entry which is preliminary data.</text>
</comment>
<keyword evidence="7" id="KW-1185">Reference proteome</keyword>
<accession>A0A2S4PWD2</accession>
<evidence type="ECO:0008006" key="8">
    <source>
        <dbReference type="Google" id="ProtNLM"/>
    </source>
</evidence>
<evidence type="ECO:0000256" key="3">
    <source>
        <dbReference type="ARBA" id="ARBA00022989"/>
    </source>
</evidence>
<feature type="transmembrane region" description="Helical" evidence="5">
    <location>
        <begin position="119"/>
        <end position="141"/>
    </location>
</feature>